<sequence length="123" mass="14087">ELAKEGQQTTNEVIRKPTQTVYETSFKELSNFCVTKCYPDPRHERQHELPVVLVAFLQNISASRSISLQIAEKARSAAVRYFSSHERSDGTDVNTWCIREDESGAKHGYGNPARDPFIRQFIR</sequence>
<name>A0A8J5J0I5_9STRA</name>
<gene>
    <name evidence="1" type="ORF">JG688_00011443</name>
</gene>
<evidence type="ECO:0000313" key="2">
    <source>
        <dbReference type="Proteomes" id="UP000709295"/>
    </source>
</evidence>
<comment type="caution">
    <text evidence="1">The sequence shown here is derived from an EMBL/GenBank/DDBJ whole genome shotgun (WGS) entry which is preliminary data.</text>
</comment>
<evidence type="ECO:0000313" key="1">
    <source>
        <dbReference type="EMBL" id="KAG6956407.1"/>
    </source>
</evidence>
<dbReference type="EMBL" id="JAENGY010000802">
    <property type="protein sequence ID" value="KAG6956407.1"/>
    <property type="molecule type" value="Genomic_DNA"/>
</dbReference>
<feature type="non-terminal residue" evidence="1">
    <location>
        <position position="1"/>
    </location>
</feature>
<dbReference type="Proteomes" id="UP000709295">
    <property type="component" value="Unassembled WGS sequence"/>
</dbReference>
<protein>
    <submittedName>
        <fullName evidence="1">Uncharacterized protein</fullName>
    </submittedName>
</protein>
<accession>A0A8J5J0I5</accession>
<reference evidence="1" key="1">
    <citation type="submission" date="2021-01" db="EMBL/GenBank/DDBJ databases">
        <title>Phytophthora aleatoria, a newly-described species from Pinus radiata is distinct from Phytophthora cactorum isolates based on comparative genomics.</title>
        <authorList>
            <person name="Mcdougal R."/>
            <person name="Panda P."/>
            <person name="Williams N."/>
            <person name="Studholme D.J."/>
        </authorList>
    </citation>
    <scope>NUCLEOTIDE SEQUENCE</scope>
    <source>
        <strain evidence="1">NZFS 4037</strain>
    </source>
</reference>
<keyword evidence="2" id="KW-1185">Reference proteome</keyword>
<organism evidence="1 2">
    <name type="scientific">Phytophthora aleatoria</name>
    <dbReference type="NCBI Taxonomy" id="2496075"/>
    <lineage>
        <taxon>Eukaryota</taxon>
        <taxon>Sar</taxon>
        <taxon>Stramenopiles</taxon>
        <taxon>Oomycota</taxon>
        <taxon>Peronosporomycetes</taxon>
        <taxon>Peronosporales</taxon>
        <taxon>Peronosporaceae</taxon>
        <taxon>Phytophthora</taxon>
    </lineage>
</organism>
<proteinExistence type="predicted"/>
<dbReference type="AlphaFoldDB" id="A0A8J5J0I5"/>